<keyword evidence="4 7" id="KW-0068">Autocatalytic cleavage</keyword>
<dbReference type="PANTHER" id="PTHR33516:SF2">
    <property type="entry name" value="LEXA REPRESSOR-RELATED"/>
    <property type="match status" value="1"/>
</dbReference>
<dbReference type="InterPro" id="IPR006197">
    <property type="entry name" value="Peptidase_S24_LexA"/>
</dbReference>
<sequence>MKSNEEVIKYLNELRKQQKISISELARKVDMSKSTVSQYFNGKLQFPLNRAHDFARVLGVTTDDLLGLDLSKVNPVNGLTKIPLLGTIACGDPILADENIAGYLSEPTDFLPSGKLFYLRAKGQSMDPTIKDGSLVLIRQQPDVEDGEIAAILFVDDDEATLKRIKRAGPTVILMPDNLKYDPIVVDQDHPARILGKAVRVTTNL</sequence>
<comment type="similarity">
    <text evidence="1 7">Belongs to the peptidase S24 family.</text>
</comment>
<dbReference type="InterPro" id="IPR010982">
    <property type="entry name" value="Lambda_DNA-bd_dom_sf"/>
</dbReference>
<dbReference type="Gene3D" id="2.10.109.10">
    <property type="entry name" value="Umud Fragment, subunit A"/>
    <property type="match status" value="1"/>
</dbReference>
<reference evidence="10" key="1">
    <citation type="submission" date="2013-10" db="EMBL/GenBank/DDBJ databases">
        <title>Draft genome sequence of Lactobacillus fermentum NB-22.</title>
        <authorList>
            <person name="Chaplin A.V."/>
            <person name="Shkoporov A.N."/>
            <person name="Khokhlova E.V."/>
            <person name="Efimov B.A."/>
            <person name="Kafarskaia L.I."/>
        </authorList>
    </citation>
    <scope>NUCLEOTIDE SEQUENCE [LARGE SCALE GENOMIC DNA]</scope>
    <source>
        <strain evidence="10">NB-22</strain>
    </source>
</reference>
<dbReference type="PRINTS" id="PR00726">
    <property type="entry name" value="LEXASERPTASE"/>
</dbReference>
<accession>A0A829LX07</accession>
<evidence type="ECO:0000256" key="6">
    <source>
        <dbReference type="ARBA" id="ARBA00023236"/>
    </source>
</evidence>
<gene>
    <name evidence="9" type="ORF">NB22_09630</name>
</gene>
<dbReference type="InterPro" id="IPR039418">
    <property type="entry name" value="LexA-like"/>
</dbReference>
<name>A0A829LX07_LIMFE</name>
<evidence type="ECO:0000256" key="3">
    <source>
        <dbReference type="ARBA" id="ARBA00022801"/>
    </source>
</evidence>
<dbReference type="SUPFAM" id="SSF47413">
    <property type="entry name" value="lambda repressor-like DNA-binding domains"/>
    <property type="match status" value="1"/>
</dbReference>
<keyword evidence="5" id="KW-0234">DNA repair</keyword>
<keyword evidence="2" id="KW-0227">DNA damage</keyword>
<dbReference type="GO" id="GO:0003677">
    <property type="term" value="F:DNA binding"/>
    <property type="evidence" value="ECO:0007669"/>
    <property type="project" value="InterPro"/>
</dbReference>
<comment type="caution">
    <text evidence="9">The sequence shown here is derived from an EMBL/GenBank/DDBJ whole genome shotgun (WGS) entry which is preliminary data.</text>
</comment>
<evidence type="ECO:0000256" key="7">
    <source>
        <dbReference type="RuleBase" id="RU003991"/>
    </source>
</evidence>
<evidence type="ECO:0000313" key="9">
    <source>
        <dbReference type="EMBL" id="ESS00516.1"/>
    </source>
</evidence>
<dbReference type="Pfam" id="PF01381">
    <property type="entry name" value="HTH_3"/>
    <property type="match status" value="1"/>
</dbReference>
<dbReference type="GO" id="GO:0016787">
    <property type="term" value="F:hydrolase activity"/>
    <property type="evidence" value="ECO:0007669"/>
    <property type="project" value="UniProtKB-KW"/>
</dbReference>
<dbReference type="PROSITE" id="PS50943">
    <property type="entry name" value="HTH_CROC1"/>
    <property type="match status" value="1"/>
</dbReference>
<dbReference type="CDD" id="cd06529">
    <property type="entry name" value="S24_LexA-like"/>
    <property type="match status" value="1"/>
</dbReference>
<dbReference type="CDD" id="cd00093">
    <property type="entry name" value="HTH_XRE"/>
    <property type="match status" value="1"/>
</dbReference>
<dbReference type="InterPro" id="IPR015927">
    <property type="entry name" value="Peptidase_S24_S26A/B/C"/>
</dbReference>
<dbReference type="SUPFAM" id="SSF51306">
    <property type="entry name" value="LexA/Signal peptidase"/>
    <property type="match status" value="1"/>
</dbReference>
<keyword evidence="3 7" id="KW-0378">Hydrolase</keyword>
<dbReference type="RefSeq" id="WP_023467038.1">
    <property type="nucleotide sequence ID" value="NZ_KI546294.1"/>
</dbReference>
<dbReference type="PANTHER" id="PTHR33516">
    <property type="entry name" value="LEXA REPRESSOR"/>
    <property type="match status" value="1"/>
</dbReference>
<evidence type="ECO:0000259" key="8">
    <source>
        <dbReference type="PROSITE" id="PS50943"/>
    </source>
</evidence>
<reference evidence="9 10" key="2">
    <citation type="journal article" date="2015" name="Genome Announc.">
        <title>Draft Genome Sequence of Lactobacillus fermentum NB-22.</title>
        <authorList>
            <person name="Chaplin A.V."/>
            <person name="Shkoporov A.N."/>
            <person name="Efimov B.A."/>
            <person name="Pikina A.P."/>
            <person name="Borisova O.Y."/>
            <person name="Gladko I.A."/>
            <person name="Postnikova E.A."/>
            <person name="Lordkipanidze A.E."/>
            <person name="Kafarskaia L.I."/>
        </authorList>
    </citation>
    <scope>NUCLEOTIDE SEQUENCE [LARGE SCALE GENOMIC DNA]</scope>
    <source>
        <strain evidence="9 10">NB-22</strain>
    </source>
</reference>
<dbReference type="GO" id="GO:0006281">
    <property type="term" value="P:DNA repair"/>
    <property type="evidence" value="ECO:0007669"/>
    <property type="project" value="UniProtKB-KW"/>
</dbReference>
<evidence type="ECO:0000256" key="5">
    <source>
        <dbReference type="ARBA" id="ARBA00023204"/>
    </source>
</evidence>
<proteinExistence type="inferred from homology"/>
<dbReference type="InterPro" id="IPR001387">
    <property type="entry name" value="Cro/C1-type_HTH"/>
</dbReference>
<evidence type="ECO:0000313" key="10">
    <source>
        <dbReference type="Proteomes" id="UP000018412"/>
    </source>
</evidence>
<protein>
    <submittedName>
        <fullName evidence="9">Repressor</fullName>
    </submittedName>
</protein>
<dbReference type="GO" id="GO:0006355">
    <property type="term" value="P:regulation of DNA-templated transcription"/>
    <property type="evidence" value="ECO:0007669"/>
    <property type="project" value="InterPro"/>
</dbReference>
<feature type="domain" description="HTH cro/C1-type" evidence="8">
    <location>
        <begin position="11"/>
        <end position="65"/>
    </location>
</feature>
<dbReference type="EMBL" id="AYHA01000168">
    <property type="protein sequence ID" value="ESS00516.1"/>
    <property type="molecule type" value="Genomic_DNA"/>
</dbReference>
<dbReference type="Pfam" id="PF00717">
    <property type="entry name" value="Peptidase_S24"/>
    <property type="match status" value="1"/>
</dbReference>
<evidence type="ECO:0000256" key="2">
    <source>
        <dbReference type="ARBA" id="ARBA00022763"/>
    </source>
</evidence>
<evidence type="ECO:0000256" key="4">
    <source>
        <dbReference type="ARBA" id="ARBA00022813"/>
    </source>
</evidence>
<dbReference type="GO" id="GO:0009432">
    <property type="term" value="P:SOS response"/>
    <property type="evidence" value="ECO:0007669"/>
    <property type="project" value="UniProtKB-KW"/>
</dbReference>
<dbReference type="SMART" id="SM00530">
    <property type="entry name" value="HTH_XRE"/>
    <property type="match status" value="1"/>
</dbReference>
<dbReference type="InterPro" id="IPR036286">
    <property type="entry name" value="LexA/Signal_pep-like_sf"/>
</dbReference>
<dbReference type="AlphaFoldDB" id="A0A829LX07"/>
<organism evidence="9 10">
    <name type="scientific">Limosilactobacillus fermentum NB-22</name>
    <dbReference type="NCBI Taxonomy" id="1408443"/>
    <lineage>
        <taxon>Bacteria</taxon>
        <taxon>Bacillati</taxon>
        <taxon>Bacillota</taxon>
        <taxon>Bacilli</taxon>
        <taxon>Lactobacillales</taxon>
        <taxon>Lactobacillaceae</taxon>
        <taxon>Limosilactobacillus</taxon>
    </lineage>
</organism>
<evidence type="ECO:0000256" key="1">
    <source>
        <dbReference type="ARBA" id="ARBA00007484"/>
    </source>
</evidence>
<dbReference type="Gene3D" id="1.10.260.40">
    <property type="entry name" value="lambda repressor-like DNA-binding domains"/>
    <property type="match status" value="1"/>
</dbReference>
<keyword evidence="6" id="KW-0742">SOS response</keyword>
<dbReference type="InterPro" id="IPR050077">
    <property type="entry name" value="LexA_repressor"/>
</dbReference>
<dbReference type="Proteomes" id="UP000018412">
    <property type="component" value="Unassembled WGS sequence"/>
</dbReference>